<sequence length="357" mass="42073">MTRLTWKQKHIDFVNSIYKKNKAKDVTKMFNDEFGTDLSVSAVSKKIRYLKGLNGSYKNESERNVNNKPIGTIREGLNGYLEIKIKNIKYNGDKNCKKYHEYIWEKENGKTIPEKGKVIFLNDNKKDCRIENLRLTTRHVYKVMVSKKLISNDPKETIKGIKEAEEFIKSKKPKRTSFNWEKKHIDFLKKHAKGSNTKEITKKFNDHFNTNNSDMSVRTQVYNHNLKFDNHPGRFKKGNIPPGEYKIGDKAIDGDGGVIIKIANDHHNYKRNWKKYHIYLWEKYKGTVPEEHLVIFLNNDNRDFRIENLELVPRSIYQMMILNDLVYDDPELTKTGINIAKLLKKQTKNSVKEMKKR</sequence>
<dbReference type="InterPro" id="IPR003615">
    <property type="entry name" value="HNH_nuc"/>
</dbReference>
<dbReference type="EMBL" id="OQ890321">
    <property type="protein sequence ID" value="WLJ26006.1"/>
    <property type="molecule type" value="Genomic_DNA"/>
</dbReference>
<dbReference type="Pfam" id="PF13392">
    <property type="entry name" value="HNH_3"/>
    <property type="match status" value="2"/>
</dbReference>
<feature type="domain" description="HNH nuclease" evidence="1">
    <location>
        <begin position="98"/>
        <end position="138"/>
    </location>
</feature>
<keyword evidence="2" id="KW-0540">Nuclease</keyword>
<reference evidence="2" key="1">
    <citation type="submission" date="2023-04" db="EMBL/GenBank/DDBJ databases">
        <title>The human skin virome in hidradenitis suppurativa patients.</title>
        <authorList>
            <person name="Jansen D."/>
        </authorList>
    </citation>
    <scope>NUCLEOTIDE SEQUENCE</scope>
    <source>
        <strain evidence="2">VC3_JansenPhageJ</strain>
    </source>
</reference>
<feature type="domain" description="HNH nuclease" evidence="1">
    <location>
        <begin position="275"/>
        <end position="316"/>
    </location>
</feature>
<dbReference type="SUPFAM" id="SSF54060">
    <property type="entry name" value="His-Me finger endonucleases"/>
    <property type="match status" value="2"/>
</dbReference>
<dbReference type="GO" id="GO:0004519">
    <property type="term" value="F:endonuclease activity"/>
    <property type="evidence" value="ECO:0007669"/>
    <property type="project" value="UniProtKB-KW"/>
</dbReference>
<protein>
    <submittedName>
        <fullName evidence="2">HNH endonuclease</fullName>
    </submittedName>
</protein>
<evidence type="ECO:0000313" key="2">
    <source>
        <dbReference type="EMBL" id="WLJ26006.1"/>
    </source>
</evidence>
<accession>A0AA49X2V6</accession>
<name>A0AA49X2V6_9VIRU</name>
<keyword evidence="2" id="KW-0255">Endonuclease</keyword>
<proteinExistence type="predicted"/>
<organism evidence="2">
    <name type="scientific">Staphylococcus phage HS13</name>
    <dbReference type="NCBI Taxonomy" id="3056403"/>
    <lineage>
        <taxon>Viruses</taxon>
    </lineage>
</organism>
<evidence type="ECO:0000259" key="1">
    <source>
        <dbReference type="Pfam" id="PF13392"/>
    </source>
</evidence>
<dbReference type="InterPro" id="IPR044925">
    <property type="entry name" value="His-Me_finger_sf"/>
</dbReference>
<keyword evidence="2" id="KW-0378">Hydrolase</keyword>
<dbReference type="Gene3D" id="3.90.75.20">
    <property type="match status" value="1"/>
</dbReference>